<name>A0ABU2WGW6_9GAMM</name>
<comment type="caution">
    <text evidence="2">The sequence shown here is derived from an EMBL/GenBank/DDBJ whole genome shotgun (WGS) entry which is preliminary data.</text>
</comment>
<organism evidence="2 3">
    <name type="scientific">Banduia mediterranea</name>
    <dbReference type="NCBI Taxonomy" id="3075609"/>
    <lineage>
        <taxon>Bacteria</taxon>
        <taxon>Pseudomonadati</taxon>
        <taxon>Pseudomonadota</taxon>
        <taxon>Gammaproteobacteria</taxon>
        <taxon>Nevskiales</taxon>
        <taxon>Algiphilaceae</taxon>
        <taxon>Banduia</taxon>
    </lineage>
</organism>
<feature type="chain" id="PRO_5047533553" evidence="1">
    <location>
        <begin position="19"/>
        <end position="84"/>
    </location>
</feature>
<reference evidence="2 3" key="1">
    <citation type="submission" date="2023-09" db="EMBL/GenBank/DDBJ databases">
        <authorList>
            <person name="Rey-Velasco X."/>
        </authorList>
    </citation>
    <scope>NUCLEOTIDE SEQUENCE [LARGE SCALE GENOMIC DNA]</scope>
    <source>
        <strain evidence="2 3">W345</strain>
    </source>
</reference>
<proteinExistence type="predicted"/>
<dbReference type="EMBL" id="JAVRIC010000005">
    <property type="protein sequence ID" value="MDT0496768.1"/>
    <property type="molecule type" value="Genomic_DNA"/>
</dbReference>
<dbReference type="RefSeq" id="WP_311364161.1">
    <property type="nucleotide sequence ID" value="NZ_JAVRIC010000005.1"/>
</dbReference>
<evidence type="ECO:0000313" key="2">
    <source>
        <dbReference type="EMBL" id="MDT0496768.1"/>
    </source>
</evidence>
<feature type="signal peptide" evidence="1">
    <location>
        <begin position="1"/>
        <end position="18"/>
    </location>
</feature>
<dbReference type="InterPro" id="IPR022053">
    <property type="entry name" value="DUF3613"/>
</dbReference>
<dbReference type="Pfam" id="PF12266">
    <property type="entry name" value="DUF3613"/>
    <property type="match status" value="1"/>
</dbReference>
<accession>A0ABU2WGW6</accession>
<evidence type="ECO:0000313" key="3">
    <source>
        <dbReference type="Proteomes" id="UP001254608"/>
    </source>
</evidence>
<protein>
    <submittedName>
        <fullName evidence="2">DUF3613 domain-containing protein</fullName>
    </submittedName>
</protein>
<sequence>MRYLISIVLFCVSTLTVAETPAIGVETKAWLDLQTSNDAAIGAPEPLAGEVASRVYQRYLDSFEYPIPETFDRERFVEDGGGSN</sequence>
<dbReference type="Proteomes" id="UP001254608">
    <property type="component" value="Unassembled WGS sequence"/>
</dbReference>
<gene>
    <name evidence="2" type="ORF">RM530_05245</name>
</gene>
<keyword evidence="3" id="KW-1185">Reference proteome</keyword>
<keyword evidence="1" id="KW-0732">Signal</keyword>
<evidence type="ECO:0000256" key="1">
    <source>
        <dbReference type="SAM" id="SignalP"/>
    </source>
</evidence>